<proteinExistence type="predicted"/>
<feature type="transmembrane region" description="Helical" evidence="1">
    <location>
        <begin position="39"/>
        <end position="61"/>
    </location>
</feature>
<keyword evidence="1" id="KW-0812">Transmembrane</keyword>
<accession>A0A4R3LE84</accession>
<protein>
    <submittedName>
        <fullName evidence="2">Uncharacterized protein</fullName>
    </submittedName>
</protein>
<evidence type="ECO:0000313" key="3">
    <source>
        <dbReference type="Proteomes" id="UP000294937"/>
    </source>
</evidence>
<dbReference type="AlphaFoldDB" id="A0A4R3LE84"/>
<keyword evidence="3" id="KW-1185">Reference proteome</keyword>
<comment type="caution">
    <text evidence="2">The sequence shown here is derived from an EMBL/GenBank/DDBJ whole genome shotgun (WGS) entry which is preliminary data.</text>
</comment>
<dbReference type="EMBL" id="SMAG01000002">
    <property type="protein sequence ID" value="TCS95756.1"/>
    <property type="molecule type" value="Genomic_DNA"/>
</dbReference>
<keyword evidence="1" id="KW-0472">Membrane</keyword>
<organism evidence="2 3">
    <name type="scientific">Hazenella coriacea</name>
    <dbReference type="NCBI Taxonomy" id="1179467"/>
    <lineage>
        <taxon>Bacteria</taxon>
        <taxon>Bacillati</taxon>
        <taxon>Bacillota</taxon>
        <taxon>Bacilli</taxon>
        <taxon>Bacillales</taxon>
        <taxon>Thermoactinomycetaceae</taxon>
        <taxon>Hazenella</taxon>
    </lineage>
</organism>
<sequence>MQTDHYSFSEPTQDIPPVAKKWNWGAFFLNWIWGIGNNVWIAFLTFVPIVGWFAMPFVLGAKGGEWAWKNKEWQSEEHFAKVQRTWAWVGLGVFSFLFLIGLVASIISFFLIESFTLGGPNSAGEIAIAESETKLKVIELSGKESMTESVTLSKGFAILEADHYGDGPFVVKLLDKKGETLDYVFNEYGSYDGKRFITIDQDGIYSFKIEADGSWSIEIDQNTPEDLKTAPHEFTGRKDDVVFVKLENKKVRLHFTHDGKENFIVNMDGQQNLLVNEIGEYDDSVVKEIENNGIHAFSIKADGNWSFSVEYE</sequence>
<dbReference type="Proteomes" id="UP000294937">
    <property type="component" value="Unassembled WGS sequence"/>
</dbReference>
<reference evidence="2 3" key="1">
    <citation type="submission" date="2019-03" db="EMBL/GenBank/DDBJ databases">
        <title>Genomic Encyclopedia of Type Strains, Phase IV (KMG-IV): sequencing the most valuable type-strain genomes for metagenomic binning, comparative biology and taxonomic classification.</title>
        <authorList>
            <person name="Goeker M."/>
        </authorList>
    </citation>
    <scope>NUCLEOTIDE SEQUENCE [LARGE SCALE GENOMIC DNA]</scope>
    <source>
        <strain evidence="2 3">DSM 45707</strain>
    </source>
</reference>
<evidence type="ECO:0000313" key="2">
    <source>
        <dbReference type="EMBL" id="TCS95756.1"/>
    </source>
</evidence>
<name>A0A4R3LE84_9BACL</name>
<keyword evidence="1" id="KW-1133">Transmembrane helix</keyword>
<gene>
    <name evidence="2" type="ORF">EDD58_102336</name>
</gene>
<feature type="transmembrane region" description="Helical" evidence="1">
    <location>
        <begin position="86"/>
        <end position="112"/>
    </location>
</feature>
<dbReference type="RefSeq" id="WP_207903254.1">
    <property type="nucleotide sequence ID" value="NZ_SMAG01000002.1"/>
</dbReference>
<evidence type="ECO:0000256" key="1">
    <source>
        <dbReference type="SAM" id="Phobius"/>
    </source>
</evidence>